<accession>Q6CTU1</accession>
<dbReference type="RefSeq" id="XP_452648.1">
    <property type="nucleotide sequence ID" value="XM_452648.1"/>
</dbReference>
<dbReference type="eggNOG" id="ENOG502S1HE">
    <property type="taxonomic scope" value="Eukaryota"/>
</dbReference>
<dbReference type="GO" id="GO:0016020">
    <property type="term" value="C:membrane"/>
    <property type="evidence" value="ECO:0007669"/>
    <property type="project" value="TreeGrafter"/>
</dbReference>
<protein>
    <submittedName>
        <fullName evidence="2">KLLA0C10076p</fullName>
    </submittedName>
</protein>
<keyword evidence="3" id="KW-1185">Reference proteome</keyword>
<dbReference type="HOGENOM" id="CLU_040321_2_1_1"/>
<proteinExistence type="predicted"/>
<keyword evidence="1" id="KW-0472">Membrane</keyword>
<name>Q6CTU1_KLULA</name>
<feature type="transmembrane region" description="Helical" evidence="1">
    <location>
        <begin position="168"/>
        <end position="189"/>
    </location>
</feature>
<dbReference type="Proteomes" id="UP000000598">
    <property type="component" value="Chromosome C"/>
</dbReference>
<keyword evidence="1" id="KW-1133">Transmembrane helix</keyword>
<dbReference type="STRING" id="284590.Q6CTU1"/>
<dbReference type="AlphaFoldDB" id="Q6CTU1"/>
<organism evidence="2 3">
    <name type="scientific">Kluyveromyces lactis (strain ATCC 8585 / CBS 2359 / DSM 70799 / NBRC 1267 / NRRL Y-1140 / WM37)</name>
    <name type="common">Yeast</name>
    <name type="synonym">Candida sphaerica</name>
    <dbReference type="NCBI Taxonomy" id="284590"/>
    <lineage>
        <taxon>Eukaryota</taxon>
        <taxon>Fungi</taxon>
        <taxon>Dikarya</taxon>
        <taxon>Ascomycota</taxon>
        <taxon>Saccharomycotina</taxon>
        <taxon>Saccharomycetes</taxon>
        <taxon>Saccharomycetales</taxon>
        <taxon>Saccharomycetaceae</taxon>
        <taxon>Kluyveromyces</taxon>
    </lineage>
</organism>
<dbReference type="KEGG" id="kla:KLLA0_C10076g"/>
<sequence>MQNDNECKLLGPVSIAIQLLMAFLIICSLLLKRQSEHPKRTWVVWCYDVGKQILGALSIHFLNVLISVLKGSNSLEDAIIFIFRAGLKLMTKDGGSDSGDECDWFFLNLLLDTTVGIPILWCCLTFYEYILTAIGIENIESGNYFSESESHSSTAKREPLFSAFLKQLTVFIVSLASMKGCLFLILLYFENVAEWLANWVLGWSDPWPNLQVFLVMFVFPLLLNCFQCFCVDTIIKLPATNITAQNVDNFDQESLIESDGIYVTRTVSNKRYGTIV</sequence>
<dbReference type="PANTHER" id="PTHR31735:SF1">
    <property type="entry name" value="VACUOLAR MEMBRANE PROTEIN YPL162C"/>
    <property type="match status" value="1"/>
</dbReference>
<evidence type="ECO:0000256" key="1">
    <source>
        <dbReference type="SAM" id="Phobius"/>
    </source>
</evidence>
<dbReference type="GeneID" id="2892219"/>
<keyword evidence="1" id="KW-0812">Transmembrane</keyword>
<dbReference type="OMA" id="LNCFQYF"/>
<dbReference type="EMBL" id="CR382123">
    <property type="protein sequence ID" value="CAH01499.1"/>
    <property type="molecule type" value="Genomic_DNA"/>
</dbReference>
<dbReference type="PANTHER" id="PTHR31735">
    <property type="entry name" value="VACUOLAR MEMBRANE PROTEIN YPL162C"/>
    <property type="match status" value="1"/>
</dbReference>
<dbReference type="Pfam" id="PF12400">
    <property type="entry name" value="STIMATE"/>
    <property type="match status" value="1"/>
</dbReference>
<reference evidence="2 3" key="1">
    <citation type="journal article" date="2004" name="Nature">
        <title>Genome evolution in yeasts.</title>
        <authorList>
            <consortium name="Genolevures"/>
            <person name="Dujon B."/>
            <person name="Sherman D."/>
            <person name="Fischer G."/>
            <person name="Durrens P."/>
            <person name="Casaregola S."/>
            <person name="Lafontaine I."/>
            <person name="de Montigny J."/>
            <person name="Marck C."/>
            <person name="Neuveglise C."/>
            <person name="Talla E."/>
            <person name="Goffard N."/>
            <person name="Frangeul L."/>
            <person name="Aigle M."/>
            <person name="Anthouard V."/>
            <person name="Babour A."/>
            <person name="Barbe V."/>
            <person name="Barnay S."/>
            <person name="Blanchin S."/>
            <person name="Beckerich J.M."/>
            <person name="Beyne E."/>
            <person name="Bleykasten C."/>
            <person name="Boisrame A."/>
            <person name="Boyer J."/>
            <person name="Cattolico L."/>
            <person name="Confanioleri F."/>
            <person name="de Daruvar A."/>
            <person name="Despons L."/>
            <person name="Fabre E."/>
            <person name="Fairhead C."/>
            <person name="Ferry-Dumazet H."/>
            <person name="Groppi A."/>
            <person name="Hantraye F."/>
            <person name="Hennequin C."/>
            <person name="Jauniaux N."/>
            <person name="Joyet P."/>
            <person name="Kachouri R."/>
            <person name="Kerrest A."/>
            <person name="Koszul R."/>
            <person name="Lemaire M."/>
            <person name="Lesur I."/>
            <person name="Ma L."/>
            <person name="Muller H."/>
            <person name="Nicaud J.M."/>
            <person name="Nikolski M."/>
            <person name="Oztas S."/>
            <person name="Ozier-Kalogeropoulos O."/>
            <person name="Pellenz S."/>
            <person name="Potier S."/>
            <person name="Richard G.F."/>
            <person name="Straub M.L."/>
            <person name="Suleau A."/>
            <person name="Swennene D."/>
            <person name="Tekaia F."/>
            <person name="Wesolowski-Louvel M."/>
            <person name="Westhof E."/>
            <person name="Wirth B."/>
            <person name="Zeniou-Meyer M."/>
            <person name="Zivanovic I."/>
            <person name="Bolotin-Fukuhara M."/>
            <person name="Thierry A."/>
            <person name="Bouchier C."/>
            <person name="Caudron B."/>
            <person name="Scarpelli C."/>
            <person name="Gaillardin C."/>
            <person name="Weissenbach J."/>
            <person name="Wincker P."/>
            <person name="Souciet J.L."/>
        </authorList>
    </citation>
    <scope>NUCLEOTIDE SEQUENCE [LARGE SCALE GENOMIC DNA]</scope>
    <source>
        <strain evidence="3">ATCC 8585 / CBS 2359 / DSM 70799 / NBRC 1267 / NRRL Y-1140 / WM37</strain>
    </source>
</reference>
<dbReference type="InterPro" id="IPR022127">
    <property type="entry name" value="STIMATE/YPL162C"/>
</dbReference>
<gene>
    <name evidence="2" type="ORF">KLLA0_C10076g</name>
</gene>
<dbReference type="PaxDb" id="284590-Q6CTU1"/>
<feature type="transmembrane region" description="Helical" evidence="1">
    <location>
        <begin position="209"/>
        <end position="231"/>
    </location>
</feature>
<evidence type="ECO:0000313" key="2">
    <source>
        <dbReference type="EMBL" id="CAH01499.1"/>
    </source>
</evidence>
<feature type="transmembrane region" description="Helical" evidence="1">
    <location>
        <begin position="12"/>
        <end position="31"/>
    </location>
</feature>
<dbReference type="FunCoup" id="Q6CTU1">
    <property type="interactions" value="72"/>
</dbReference>
<evidence type="ECO:0000313" key="3">
    <source>
        <dbReference type="Proteomes" id="UP000000598"/>
    </source>
</evidence>
<dbReference type="InParanoid" id="Q6CTU1"/>